<evidence type="ECO:0000313" key="2">
    <source>
        <dbReference type="Proteomes" id="UP001150581"/>
    </source>
</evidence>
<proteinExistence type="predicted"/>
<accession>A0ACC1IQD9</accession>
<protein>
    <submittedName>
        <fullName evidence="1">Uncharacterized protein</fullName>
    </submittedName>
</protein>
<organism evidence="1 2">
    <name type="scientific">Kickxella alabastrina</name>
    <dbReference type="NCBI Taxonomy" id="61397"/>
    <lineage>
        <taxon>Eukaryota</taxon>
        <taxon>Fungi</taxon>
        <taxon>Fungi incertae sedis</taxon>
        <taxon>Zoopagomycota</taxon>
        <taxon>Kickxellomycotina</taxon>
        <taxon>Kickxellomycetes</taxon>
        <taxon>Kickxellales</taxon>
        <taxon>Kickxellaceae</taxon>
        <taxon>Kickxella</taxon>
    </lineage>
</organism>
<sequence>MQWKIRNIKSSFNESCEMLIMFIVVVIVLAFGTVMRYILPQYHFDLRLRLTNTALNHLVAHSMWWLIMGVPIYKLLFDQQRYLDSWIQKLRDDGLHKEYDVDLTAAAYNNPTLSTAYNRNSTLMITSTNGNKKGSVFYTMDDSVYNSKDAGFGDDSRANM</sequence>
<name>A0ACC1IQD9_9FUNG</name>
<dbReference type="Proteomes" id="UP001150581">
    <property type="component" value="Unassembled WGS sequence"/>
</dbReference>
<gene>
    <name evidence="1" type="ORF">LPJ66_002573</name>
</gene>
<evidence type="ECO:0000313" key="1">
    <source>
        <dbReference type="EMBL" id="KAJ1898714.1"/>
    </source>
</evidence>
<comment type="caution">
    <text evidence="1">The sequence shown here is derived from an EMBL/GenBank/DDBJ whole genome shotgun (WGS) entry which is preliminary data.</text>
</comment>
<dbReference type="EMBL" id="JANBPG010000215">
    <property type="protein sequence ID" value="KAJ1898714.1"/>
    <property type="molecule type" value="Genomic_DNA"/>
</dbReference>
<keyword evidence="2" id="KW-1185">Reference proteome</keyword>
<reference evidence="1" key="1">
    <citation type="submission" date="2022-07" db="EMBL/GenBank/DDBJ databases">
        <title>Phylogenomic reconstructions and comparative analyses of Kickxellomycotina fungi.</title>
        <authorList>
            <person name="Reynolds N.K."/>
            <person name="Stajich J.E."/>
            <person name="Barry K."/>
            <person name="Grigoriev I.V."/>
            <person name="Crous P."/>
            <person name="Smith M.E."/>
        </authorList>
    </citation>
    <scope>NUCLEOTIDE SEQUENCE</scope>
    <source>
        <strain evidence="1">Benny 63K</strain>
    </source>
</reference>